<dbReference type="AlphaFoldDB" id="A0A0C9NI16"/>
<comment type="caution">
    <text evidence="3">The sequence shown here is derived from an EMBL/GenBank/DDBJ whole genome shotgun (WGS) entry which is preliminary data.</text>
</comment>
<sequence>MKPRILHLSSLYPPHIVGGAERSVSMLAEAQAAEGWNVAAACLTPSEAVEEERHGVTVFRMPHGNDFWLEDWAAHSQRQREWAKFKQQANFAIERRFGEVLDRFRPNVVHTHSMVDISTRVWHAARARGIPIVHTLRDFDLLCAASSMYRETGPCVGRHLKCRVLTFAKQLDQRLVASVTAVGEEVLSRHLRYGFFGHVPADRRRVIWNTAAVEGVEADYTKPVLTGPITFGYLGRISPEKGVDTLLKAARLLPPNGWRLLIAGAALGDPAPYHALAEGLPVEFIGFQRPKVLFDQIDCLVAPSLWAEPLGRTVLEAYQAQVPVIGARSGGIAEIIADDAWLVPPGDEAALAARMRALLEIGRPGPPKGRARVVARTTPEAVARAFAQVYAQLLQ</sequence>
<reference evidence="3 4" key="1">
    <citation type="submission" date="2014-08" db="EMBL/GenBank/DDBJ databases">
        <title>Whole genome shotgun sequence of Sphingomonas paucimobilis NBRC 13935.</title>
        <authorList>
            <person name="Hosoyama A."/>
            <person name="Hashimoto M."/>
            <person name="Hosoyama Y."/>
            <person name="Noguchi M."/>
            <person name="Uohara A."/>
            <person name="Ohji S."/>
            <person name="Katano-Makiyama Y."/>
            <person name="Ichikawa N."/>
            <person name="Kimura A."/>
            <person name="Yamazoe A."/>
            <person name="Fujita N."/>
        </authorList>
    </citation>
    <scope>NUCLEOTIDE SEQUENCE [LARGE SCALE GENOMIC DNA]</scope>
    <source>
        <strain evidence="3 4">NBRC 13935</strain>
    </source>
</reference>
<dbReference type="EMBL" id="BBJS01000036">
    <property type="protein sequence ID" value="GAN14333.1"/>
    <property type="molecule type" value="Genomic_DNA"/>
</dbReference>
<dbReference type="InterPro" id="IPR028098">
    <property type="entry name" value="Glyco_trans_4-like_N"/>
</dbReference>
<protein>
    <submittedName>
        <fullName evidence="3">DNA, contig: SP636</fullName>
    </submittedName>
</protein>
<dbReference type="CDD" id="cd03823">
    <property type="entry name" value="GT4_ExpE7-like"/>
    <property type="match status" value="1"/>
</dbReference>
<evidence type="ECO:0000259" key="1">
    <source>
        <dbReference type="Pfam" id="PF00534"/>
    </source>
</evidence>
<keyword evidence="4" id="KW-1185">Reference proteome</keyword>
<dbReference type="PANTHER" id="PTHR45947">
    <property type="entry name" value="SULFOQUINOVOSYL TRANSFERASE SQD2"/>
    <property type="match status" value="1"/>
</dbReference>
<dbReference type="RefSeq" id="WP_007404797.1">
    <property type="nucleotide sequence ID" value="NZ_BBJS01000036.1"/>
</dbReference>
<evidence type="ECO:0000313" key="3">
    <source>
        <dbReference type="EMBL" id="GAN14333.1"/>
    </source>
</evidence>
<evidence type="ECO:0000259" key="2">
    <source>
        <dbReference type="Pfam" id="PF13579"/>
    </source>
</evidence>
<evidence type="ECO:0000313" key="4">
    <source>
        <dbReference type="Proteomes" id="UP000032025"/>
    </source>
</evidence>
<dbReference type="PANTHER" id="PTHR45947:SF3">
    <property type="entry name" value="SULFOQUINOVOSYL TRANSFERASE SQD2"/>
    <property type="match status" value="1"/>
</dbReference>
<proteinExistence type="predicted"/>
<feature type="domain" description="Glycosyl transferase family 1" evidence="1">
    <location>
        <begin position="227"/>
        <end position="361"/>
    </location>
</feature>
<accession>A0A0C9NI16</accession>
<dbReference type="Pfam" id="PF13579">
    <property type="entry name" value="Glyco_trans_4_4"/>
    <property type="match status" value="1"/>
</dbReference>
<name>A0A0C9NI16_SPHPI</name>
<dbReference type="Proteomes" id="UP000032025">
    <property type="component" value="Unassembled WGS sequence"/>
</dbReference>
<feature type="domain" description="Glycosyltransferase subfamily 4-like N-terminal" evidence="2">
    <location>
        <begin position="18"/>
        <end position="209"/>
    </location>
</feature>
<organism evidence="3 4">
    <name type="scientific">Sphingomonas paucimobilis NBRC 13935</name>
    <dbReference type="NCBI Taxonomy" id="1219050"/>
    <lineage>
        <taxon>Bacteria</taxon>
        <taxon>Pseudomonadati</taxon>
        <taxon>Pseudomonadota</taxon>
        <taxon>Alphaproteobacteria</taxon>
        <taxon>Sphingomonadales</taxon>
        <taxon>Sphingomonadaceae</taxon>
        <taxon>Sphingomonas</taxon>
    </lineage>
</organism>
<gene>
    <name evidence="3" type="ORF">SP6_36_00520</name>
</gene>
<dbReference type="GO" id="GO:0016757">
    <property type="term" value="F:glycosyltransferase activity"/>
    <property type="evidence" value="ECO:0007669"/>
    <property type="project" value="InterPro"/>
</dbReference>
<dbReference type="SUPFAM" id="SSF53756">
    <property type="entry name" value="UDP-Glycosyltransferase/glycogen phosphorylase"/>
    <property type="match status" value="1"/>
</dbReference>
<dbReference type="GeneID" id="78527940"/>
<dbReference type="Pfam" id="PF00534">
    <property type="entry name" value="Glycos_transf_1"/>
    <property type="match status" value="1"/>
</dbReference>
<dbReference type="InterPro" id="IPR050194">
    <property type="entry name" value="Glycosyltransferase_grp1"/>
</dbReference>
<dbReference type="Gene3D" id="3.40.50.2000">
    <property type="entry name" value="Glycogen Phosphorylase B"/>
    <property type="match status" value="2"/>
</dbReference>
<dbReference type="InterPro" id="IPR001296">
    <property type="entry name" value="Glyco_trans_1"/>
</dbReference>